<dbReference type="SMART" id="SM00338">
    <property type="entry name" value="BRLZ"/>
    <property type="match status" value="1"/>
</dbReference>
<dbReference type="NCBIfam" id="TIGR00229">
    <property type="entry name" value="sensory_box"/>
    <property type="match status" value="1"/>
</dbReference>
<dbReference type="InterPro" id="IPR004827">
    <property type="entry name" value="bZIP"/>
</dbReference>
<feature type="compositionally biased region" description="Basic and acidic residues" evidence="1">
    <location>
        <begin position="398"/>
        <end position="409"/>
    </location>
</feature>
<dbReference type="EMBL" id="BLLK01000069">
    <property type="protein sequence ID" value="GFH60770.1"/>
    <property type="molecule type" value="Genomic_DNA"/>
</dbReference>
<dbReference type="SMART" id="SM00091">
    <property type="entry name" value="PAS"/>
    <property type="match status" value="1"/>
</dbReference>
<dbReference type="InterPro" id="IPR035965">
    <property type="entry name" value="PAS-like_dom_sf"/>
</dbReference>
<dbReference type="CDD" id="cd14686">
    <property type="entry name" value="bZIP"/>
    <property type="match status" value="1"/>
</dbReference>
<comment type="caution">
    <text evidence="4">The sequence shown here is derived from an EMBL/GenBank/DDBJ whole genome shotgun (WGS) entry which is preliminary data.</text>
</comment>
<dbReference type="SUPFAM" id="SSF55785">
    <property type="entry name" value="PYP-like sensor domain (PAS domain)"/>
    <property type="match status" value="1"/>
</dbReference>
<protein>
    <recommendedName>
        <fullName evidence="6">PAS domain-containing protein</fullName>
    </recommendedName>
</protein>
<dbReference type="Gene3D" id="3.30.450.20">
    <property type="entry name" value="PAS domain"/>
    <property type="match status" value="1"/>
</dbReference>
<dbReference type="PROSITE" id="PS50112">
    <property type="entry name" value="PAS"/>
    <property type="match status" value="1"/>
</dbReference>
<dbReference type="CDD" id="cd00130">
    <property type="entry name" value="PAS"/>
    <property type="match status" value="1"/>
</dbReference>
<sequence length="442" mass="49009">MKGNQGLEALAILCNNASRSNDETANNGKEPEQKHSQMPSVGQNMNYNGNGGNGNMQHASMNFLPHQLQSMLKNMGNGQQQQQLANIFGSAGMQNDPQMYMNQMQQHPSMQQAFHNNPGMFSGFNGMDPNSVNVLVQASQQQQNQHGGNFMLSNNGSHVNSMVNDNASMKPPSYLPHGRVQGNQSLGIKSDDDSFEGRSRPNSRMNPEEKKLQKRAANRRSAQLSRKRKKQFIEELKEENDDLRRKEQILRSIPDLIVVFDSSGKLGFVSHSVSNFLEFTPEDLIGKSFWERLCEESVRLLKAAFMDALAARSNDAETTPLGSGVWELRLQDKDGNFVLVTLNGVVHFSGEAPECVCSIRPIQSAEKAKLERKTDYEKDEAADKAEKKRPADAMYGKIKPEQSVVKKDAVPSQRNVKQKTGPDGRPVAISDVDSGTSIISNE</sequence>
<feature type="region of interest" description="Disordered" evidence="1">
    <location>
        <begin position="371"/>
        <end position="442"/>
    </location>
</feature>
<proteinExistence type="predicted"/>
<gene>
    <name evidence="4" type="ORF">CTEN210_17246</name>
</gene>
<evidence type="ECO:0000259" key="2">
    <source>
        <dbReference type="PROSITE" id="PS50112"/>
    </source>
</evidence>
<feature type="domain" description="BZIP" evidence="3">
    <location>
        <begin position="208"/>
        <end position="252"/>
    </location>
</feature>
<keyword evidence="5" id="KW-1185">Reference proteome</keyword>
<evidence type="ECO:0000313" key="5">
    <source>
        <dbReference type="Proteomes" id="UP001054902"/>
    </source>
</evidence>
<organism evidence="4 5">
    <name type="scientific">Chaetoceros tenuissimus</name>
    <dbReference type="NCBI Taxonomy" id="426638"/>
    <lineage>
        <taxon>Eukaryota</taxon>
        <taxon>Sar</taxon>
        <taxon>Stramenopiles</taxon>
        <taxon>Ochrophyta</taxon>
        <taxon>Bacillariophyta</taxon>
        <taxon>Coscinodiscophyceae</taxon>
        <taxon>Chaetocerotophycidae</taxon>
        <taxon>Chaetocerotales</taxon>
        <taxon>Chaetocerotaceae</taxon>
        <taxon>Chaetoceros</taxon>
    </lineage>
</organism>
<feature type="compositionally biased region" description="Basic and acidic residues" evidence="1">
    <location>
        <begin position="189"/>
        <end position="199"/>
    </location>
</feature>
<reference evidence="4 5" key="1">
    <citation type="journal article" date="2021" name="Sci. Rep.">
        <title>The genome of the diatom Chaetoceros tenuissimus carries an ancient integrated fragment of an extant virus.</title>
        <authorList>
            <person name="Hongo Y."/>
            <person name="Kimura K."/>
            <person name="Takaki Y."/>
            <person name="Yoshida Y."/>
            <person name="Baba S."/>
            <person name="Kobayashi G."/>
            <person name="Nagasaki K."/>
            <person name="Hano T."/>
            <person name="Tomaru Y."/>
        </authorList>
    </citation>
    <scope>NUCLEOTIDE SEQUENCE [LARGE SCALE GENOMIC DNA]</scope>
    <source>
        <strain evidence="4 5">NIES-3715</strain>
    </source>
</reference>
<feature type="domain" description="PAS" evidence="2">
    <location>
        <begin position="242"/>
        <end position="312"/>
    </location>
</feature>
<feature type="compositionally biased region" description="Polar residues" evidence="1">
    <location>
        <begin position="156"/>
        <end position="167"/>
    </location>
</feature>
<dbReference type="AlphaFoldDB" id="A0AAD3HEK9"/>
<feature type="compositionally biased region" description="Basic and acidic residues" evidence="1">
    <location>
        <begin position="371"/>
        <end position="391"/>
    </location>
</feature>
<feature type="region of interest" description="Disordered" evidence="1">
    <location>
        <begin position="156"/>
        <end position="229"/>
    </location>
</feature>
<evidence type="ECO:0000313" key="4">
    <source>
        <dbReference type="EMBL" id="GFH60770.1"/>
    </source>
</evidence>
<evidence type="ECO:0008006" key="6">
    <source>
        <dbReference type="Google" id="ProtNLM"/>
    </source>
</evidence>
<evidence type="ECO:0000259" key="3">
    <source>
        <dbReference type="PROSITE" id="PS50217"/>
    </source>
</evidence>
<dbReference type="InterPro" id="IPR000014">
    <property type="entry name" value="PAS"/>
</dbReference>
<accession>A0AAD3HEK9</accession>
<feature type="compositionally biased region" description="Polar residues" evidence="1">
    <location>
        <begin position="433"/>
        <end position="442"/>
    </location>
</feature>
<feature type="region of interest" description="Disordered" evidence="1">
    <location>
        <begin position="18"/>
        <end position="55"/>
    </location>
</feature>
<dbReference type="PROSITE" id="PS50217">
    <property type="entry name" value="BZIP"/>
    <property type="match status" value="1"/>
</dbReference>
<evidence type="ECO:0000256" key="1">
    <source>
        <dbReference type="SAM" id="MobiDB-lite"/>
    </source>
</evidence>
<feature type="compositionally biased region" description="Polar residues" evidence="1">
    <location>
        <begin position="18"/>
        <end position="27"/>
    </location>
</feature>
<dbReference type="GO" id="GO:0003700">
    <property type="term" value="F:DNA-binding transcription factor activity"/>
    <property type="evidence" value="ECO:0007669"/>
    <property type="project" value="InterPro"/>
</dbReference>
<dbReference type="Proteomes" id="UP001054902">
    <property type="component" value="Unassembled WGS sequence"/>
</dbReference>
<name>A0AAD3HEK9_9STRA</name>
<dbReference type="Pfam" id="PF00989">
    <property type="entry name" value="PAS"/>
    <property type="match status" value="1"/>
</dbReference>
<dbReference type="InterPro" id="IPR013767">
    <property type="entry name" value="PAS_fold"/>
</dbReference>